<reference evidence="6" key="1">
    <citation type="journal article" date="2022" name="Biol. Control">
        <title>In silico genomic analysis of Rhodopseudomonas palustris strains revealed potential biocontrol agents and crop yield enhancers.</title>
        <authorList>
            <person name="Surachat K."/>
            <person name="Kantachote D."/>
            <person name="Deachamag P."/>
            <person name="Wonglapsuwan M."/>
        </authorList>
    </citation>
    <scope>NUCLEOTIDE SEQUENCE</scope>
    <source>
        <strain evidence="6">TLS06</strain>
    </source>
</reference>
<gene>
    <name evidence="6" type="primary">scpB</name>
    <name evidence="6" type="ORF">KQX62_14200</name>
</gene>
<protein>
    <submittedName>
        <fullName evidence="6">SMC-Scp complex subunit ScpB</fullName>
    </submittedName>
</protein>
<keyword evidence="2" id="KW-0132">Cell division</keyword>
<dbReference type="InterPro" id="IPR005234">
    <property type="entry name" value="ScpB_csome_segregation"/>
</dbReference>
<organism evidence="6 7">
    <name type="scientific">Rhodopseudomonas palustris</name>
    <dbReference type="NCBI Taxonomy" id="1076"/>
    <lineage>
        <taxon>Bacteria</taxon>
        <taxon>Pseudomonadati</taxon>
        <taxon>Pseudomonadota</taxon>
        <taxon>Alphaproteobacteria</taxon>
        <taxon>Hyphomicrobiales</taxon>
        <taxon>Nitrobacteraceae</taxon>
        <taxon>Rhodopseudomonas</taxon>
    </lineage>
</organism>
<proteinExistence type="predicted"/>
<accession>A0AAX3DV88</accession>
<feature type="compositionally biased region" description="Basic and acidic residues" evidence="5">
    <location>
        <begin position="420"/>
        <end position="430"/>
    </location>
</feature>
<dbReference type="PANTHER" id="PTHR34298">
    <property type="entry name" value="SEGREGATION AND CONDENSATION PROTEIN B"/>
    <property type="match status" value="1"/>
</dbReference>
<feature type="region of interest" description="Disordered" evidence="5">
    <location>
        <begin position="201"/>
        <end position="430"/>
    </location>
</feature>
<dbReference type="Pfam" id="PF04079">
    <property type="entry name" value="SMC_ScpB"/>
    <property type="match status" value="1"/>
</dbReference>
<dbReference type="GO" id="GO:0051301">
    <property type="term" value="P:cell division"/>
    <property type="evidence" value="ECO:0007669"/>
    <property type="project" value="UniProtKB-KW"/>
</dbReference>
<dbReference type="NCBIfam" id="TIGR00281">
    <property type="entry name" value="SMC-Scp complex subunit ScpB"/>
    <property type="match status" value="1"/>
</dbReference>
<dbReference type="AlphaFoldDB" id="A0AAX3DV88"/>
<evidence type="ECO:0000313" key="7">
    <source>
        <dbReference type="Proteomes" id="UP001163166"/>
    </source>
</evidence>
<evidence type="ECO:0000256" key="5">
    <source>
        <dbReference type="SAM" id="MobiDB-lite"/>
    </source>
</evidence>
<dbReference type="RefSeq" id="WP_264073591.1">
    <property type="nucleotide sequence ID" value="NZ_CP076676.1"/>
</dbReference>
<feature type="compositionally biased region" description="Acidic residues" evidence="5">
    <location>
        <begin position="221"/>
        <end position="230"/>
    </location>
</feature>
<dbReference type="InterPro" id="IPR036390">
    <property type="entry name" value="WH_DNA-bd_sf"/>
</dbReference>
<evidence type="ECO:0000256" key="2">
    <source>
        <dbReference type="ARBA" id="ARBA00022618"/>
    </source>
</evidence>
<evidence type="ECO:0000256" key="1">
    <source>
        <dbReference type="ARBA" id="ARBA00022490"/>
    </source>
</evidence>
<keyword evidence="1" id="KW-0963">Cytoplasm</keyword>
<keyword evidence="3" id="KW-0159">Chromosome partition</keyword>
<dbReference type="SUPFAM" id="SSF46785">
    <property type="entry name" value="Winged helix' DNA-binding domain"/>
    <property type="match status" value="2"/>
</dbReference>
<keyword evidence="4" id="KW-0131">Cell cycle</keyword>
<dbReference type="InterPro" id="IPR036388">
    <property type="entry name" value="WH-like_DNA-bd_sf"/>
</dbReference>
<dbReference type="GO" id="GO:0051304">
    <property type="term" value="P:chromosome separation"/>
    <property type="evidence" value="ECO:0007669"/>
    <property type="project" value="InterPro"/>
</dbReference>
<feature type="compositionally biased region" description="Acidic residues" evidence="5">
    <location>
        <begin position="308"/>
        <end position="419"/>
    </location>
</feature>
<evidence type="ECO:0000313" key="6">
    <source>
        <dbReference type="EMBL" id="UYO37892.1"/>
    </source>
</evidence>
<evidence type="ECO:0000256" key="3">
    <source>
        <dbReference type="ARBA" id="ARBA00022829"/>
    </source>
</evidence>
<name>A0AAX3DV88_RHOPL</name>
<evidence type="ECO:0000256" key="4">
    <source>
        <dbReference type="ARBA" id="ARBA00023306"/>
    </source>
</evidence>
<feature type="compositionally biased region" description="Low complexity" evidence="5">
    <location>
        <begin position="248"/>
        <end position="272"/>
    </location>
</feature>
<dbReference type="Gene3D" id="1.10.10.10">
    <property type="entry name" value="Winged helix-like DNA-binding domain superfamily/Winged helix DNA-binding domain"/>
    <property type="match status" value="2"/>
</dbReference>
<dbReference type="PANTHER" id="PTHR34298:SF2">
    <property type="entry name" value="SEGREGATION AND CONDENSATION PROTEIN B"/>
    <property type="match status" value="1"/>
</dbReference>
<sequence>MASLAEKRIVEFEQPVEHLADDSAEQQPQSRPEELRLLEALLFASPEPLDQAALAKRMPEGVDVKVALKQLQEDYAGRGVNLVRIANKWTFRTAGDLAWLMTRESTETRKLSRAAIEMLAIIAYHQPITRVEIEEIRGVATSKGTLDVLLETGWIKPRGRRKTPGRPLTFGTTEAFLSQFSLESLTDLPGLEELKGTGLLDTRLPTGFSVPTPSDDPALREDEDPLEPGDLDLSLAPQADPELDLEGEAAAAEAAASATTETTGTTETGESELGVAEAAEQDAIAPEVGFAETADDDAQPVETGFAETSDDEADAETGFAETEEADETGEIEDAAEVDDGELEAEQADAGDFDAEEDVSIEIETVEVELVASDDQDEDVFAEADEVASDDLETGEDDTDQTDAPELDTAESEGSDEDAEHDAHGEDDQHQ</sequence>
<dbReference type="Proteomes" id="UP001163166">
    <property type="component" value="Chromosome"/>
</dbReference>
<dbReference type="EMBL" id="CP076676">
    <property type="protein sequence ID" value="UYO37892.1"/>
    <property type="molecule type" value="Genomic_DNA"/>
</dbReference>